<keyword evidence="3" id="KW-1185">Reference proteome</keyword>
<organism evidence="2 3">
    <name type="scientific">Armillaria solidipes</name>
    <dbReference type="NCBI Taxonomy" id="1076256"/>
    <lineage>
        <taxon>Eukaryota</taxon>
        <taxon>Fungi</taxon>
        <taxon>Dikarya</taxon>
        <taxon>Basidiomycota</taxon>
        <taxon>Agaricomycotina</taxon>
        <taxon>Agaricomycetes</taxon>
        <taxon>Agaricomycetidae</taxon>
        <taxon>Agaricales</taxon>
        <taxon>Marasmiineae</taxon>
        <taxon>Physalacriaceae</taxon>
        <taxon>Armillaria</taxon>
    </lineage>
</organism>
<evidence type="ECO:0008006" key="4">
    <source>
        <dbReference type="Google" id="ProtNLM"/>
    </source>
</evidence>
<dbReference type="AlphaFoldDB" id="A0A2H3CAY2"/>
<evidence type="ECO:0000256" key="1">
    <source>
        <dbReference type="SAM" id="SignalP"/>
    </source>
</evidence>
<proteinExistence type="predicted"/>
<feature type="chain" id="PRO_5013850379" description="Secreted protein" evidence="1">
    <location>
        <begin position="25"/>
        <end position="73"/>
    </location>
</feature>
<sequence length="73" mass="7859">MAAWVTSLTQVGCSLLVLFAPNFAKFSCRYCVRVMPAMIVMSATSRGGAEAGTPRRHAVPVTLGYARVIEAIR</sequence>
<gene>
    <name evidence="2" type="ORF">ARMSODRAFT_947407</name>
</gene>
<evidence type="ECO:0000313" key="3">
    <source>
        <dbReference type="Proteomes" id="UP000218334"/>
    </source>
</evidence>
<accession>A0A2H3CAY2</accession>
<reference evidence="3" key="1">
    <citation type="journal article" date="2017" name="Nat. Ecol. Evol.">
        <title>Genome expansion and lineage-specific genetic innovations in the forest pathogenic fungi Armillaria.</title>
        <authorList>
            <person name="Sipos G."/>
            <person name="Prasanna A.N."/>
            <person name="Walter M.C."/>
            <person name="O'Connor E."/>
            <person name="Balint B."/>
            <person name="Krizsan K."/>
            <person name="Kiss B."/>
            <person name="Hess J."/>
            <person name="Varga T."/>
            <person name="Slot J."/>
            <person name="Riley R."/>
            <person name="Boka B."/>
            <person name="Rigling D."/>
            <person name="Barry K."/>
            <person name="Lee J."/>
            <person name="Mihaltcheva S."/>
            <person name="LaButti K."/>
            <person name="Lipzen A."/>
            <person name="Waldron R."/>
            <person name="Moloney N.M."/>
            <person name="Sperisen C."/>
            <person name="Kredics L."/>
            <person name="Vagvoelgyi C."/>
            <person name="Patrignani A."/>
            <person name="Fitzpatrick D."/>
            <person name="Nagy I."/>
            <person name="Doyle S."/>
            <person name="Anderson J.B."/>
            <person name="Grigoriev I.V."/>
            <person name="Gueldener U."/>
            <person name="Muensterkoetter M."/>
            <person name="Nagy L.G."/>
        </authorList>
    </citation>
    <scope>NUCLEOTIDE SEQUENCE [LARGE SCALE GENOMIC DNA]</scope>
    <source>
        <strain evidence="3">28-4</strain>
    </source>
</reference>
<dbReference type="EMBL" id="KZ293415">
    <property type="protein sequence ID" value="PBK78484.1"/>
    <property type="molecule type" value="Genomic_DNA"/>
</dbReference>
<dbReference type="Proteomes" id="UP000218334">
    <property type="component" value="Unassembled WGS sequence"/>
</dbReference>
<protein>
    <recommendedName>
        <fullName evidence="4">Secreted protein</fullName>
    </recommendedName>
</protein>
<name>A0A2H3CAY2_9AGAR</name>
<feature type="signal peptide" evidence="1">
    <location>
        <begin position="1"/>
        <end position="24"/>
    </location>
</feature>
<evidence type="ECO:0000313" key="2">
    <source>
        <dbReference type="EMBL" id="PBK78484.1"/>
    </source>
</evidence>
<keyword evidence="1" id="KW-0732">Signal</keyword>